<evidence type="ECO:0000256" key="4">
    <source>
        <dbReference type="ARBA" id="ARBA00022989"/>
    </source>
</evidence>
<feature type="transmembrane region" description="Helical" evidence="8">
    <location>
        <begin position="501"/>
        <end position="519"/>
    </location>
</feature>
<evidence type="ECO:0000256" key="3">
    <source>
        <dbReference type="ARBA" id="ARBA00022692"/>
    </source>
</evidence>
<dbReference type="PANTHER" id="PTHR13906:SF4">
    <property type="entry name" value="LYSOPHOSPHOLIPID ACYLTRANSFERASE 6"/>
    <property type="match status" value="1"/>
</dbReference>
<evidence type="ECO:0000256" key="5">
    <source>
        <dbReference type="ARBA" id="ARBA00023136"/>
    </source>
</evidence>
<evidence type="ECO:0000256" key="1">
    <source>
        <dbReference type="ARBA" id="ARBA00004141"/>
    </source>
</evidence>
<dbReference type="Pfam" id="PF03062">
    <property type="entry name" value="MBOAT"/>
    <property type="match status" value="1"/>
</dbReference>
<proteinExistence type="predicted"/>
<dbReference type="PANTHER" id="PTHR13906">
    <property type="entry name" value="PORCUPINE"/>
    <property type="match status" value="1"/>
</dbReference>
<evidence type="ECO:0000256" key="2">
    <source>
        <dbReference type="ARBA" id="ARBA00022679"/>
    </source>
</evidence>
<keyword evidence="6 9" id="KW-0012">Acyltransferase</keyword>
<evidence type="ECO:0000256" key="6">
    <source>
        <dbReference type="ARBA" id="ARBA00023315"/>
    </source>
</evidence>
<keyword evidence="3 8" id="KW-0812">Transmembrane</keyword>
<feature type="transmembrane region" description="Helical" evidence="8">
    <location>
        <begin position="288"/>
        <end position="306"/>
    </location>
</feature>
<dbReference type="GO" id="GO:0030258">
    <property type="term" value="P:lipid modification"/>
    <property type="evidence" value="ECO:0007669"/>
    <property type="project" value="TreeGrafter"/>
</dbReference>
<keyword evidence="2 9" id="KW-0808">Transferase</keyword>
<sequence>RKLPPYTHHTRAVNHQMTGIDGVSGFASGDQSLFRRDKIIFFLSMLTSCLFGILLRRSHNGRKLPPYTRHLISHLGGCLIVIVCYGSRSIHIFMMCAVSYAFLRLLSPLWAFRLVFSYSLLYLSWANIYRMTFDYASISADVSLPMMVLVQRLSLLAANLVDGETIRKQRQQNNLQVGNGGLPLDQEPSGGDNHHIMSSSPSATKLLAPHSSSGLTALQREHAVLHLPRPLEFFSYCVNFQTVLVGPPLSFKDYLIYIEDRQADYLNTEAEKAYFEENRERILFPKELSITLGLRAFVFLSMYVLICRRFPVTFYTTDEFGAYSLSHKIAYLFLTGWCMRQHYYFAWTLAGFGCLLGGLGFSGFNDRLVPQYKLAESFRFRKAEFPGSIKELADNWNVQTLQWLRLSVFERLPRKFRVLGVFVVSTVWHGFYPGYYLFFFSMLWYLWVGRVFRRQVRPWILSHLPDTKWTASKVSSCCCSSASSASVFEGSSEIYDVISRVVTYFLVNYTALAFVLLGFDESLIAWR</sequence>
<feature type="transmembrane region" description="Helical" evidence="8">
    <location>
        <begin position="39"/>
        <end position="55"/>
    </location>
</feature>
<dbReference type="GO" id="GO:0016746">
    <property type="term" value="F:acyltransferase activity"/>
    <property type="evidence" value="ECO:0007669"/>
    <property type="project" value="UniProtKB-KW"/>
</dbReference>
<feature type="non-terminal residue" evidence="9">
    <location>
        <position position="1"/>
    </location>
</feature>
<comment type="subcellular location">
    <subcellularLocation>
        <location evidence="1">Membrane</location>
        <topology evidence="1">Multi-pass membrane protein</topology>
    </subcellularLocation>
</comment>
<feature type="transmembrane region" description="Helical" evidence="8">
    <location>
        <begin position="75"/>
        <end position="103"/>
    </location>
</feature>
<dbReference type="EMBL" id="GEEE01007159">
    <property type="protein sequence ID" value="JAP56066.1"/>
    <property type="molecule type" value="Transcribed_RNA"/>
</dbReference>
<organism evidence="9">
    <name type="scientific">Schistocephalus solidus</name>
    <name type="common">Tapeworm</name>
    <dbReference type="NCBI Taxonomy" id="70667"/>
    <lineage>
        <taxon>Eukaryota</taxon>
        <taxon>Metazoa</taxon>
        <taxon>Spiralia</taxon>
        <taxon>Lophotrochozoa</taxon>
        <taxon>Platyhelminthes</taxon>
        <taxon>Cestoda</taxon>
        <taxon>Eucestoda</taxon>
        <taxon>Diphyllobothriidea</taxon>
        <taxon>Diphyllobothriidae</taxon>
        <taxon>Schistocephalus</taxon>
    </lineage>
</organism>
<evidence type="ECO:0000256" key="8">
    <source>
        <dbReference type="SAM" id="Phobius"/>
    </source>
</evidence>
<gene>
    <name evidence="9" type="primary">MBOA2</name>
    <name evidence="9" type="ORF">TR153574</name>
</gene>
<dbReference type="AlphaFoldDB" id="A0A0X3Q9X9"/>
<keyword evidence="5 8" id="KW-0472">Membrane</keyword>
<accession>A0A0X3Q9X9</accession>
<feature type="transmembrane region" description="Helical" evidence="8">
    <location>
        <begin position="418"/>
        <end position="447"/>
    </location>
</feature>
<reference evidence="9" key="1">
    <citation type="submission" date="2016-01" db="EMBL/GenBank/DDBJ databases">
        <title>Reference transcriptome for the parasite Schistocephalus solidus: insights into the molecular evolution of parasitism.</title>
        <authorList>
            <person name="Hebert F.O."/>
            <person name="Grambauer S."/>
            <person name="Barber I."/>
            <person name="Landry C.R."/>
            <person name="Aubin-Horth N."/>
        </authorList>
    </citation>
    <scope>NUCLEOTIDE SEQUENCE</scope>
</reference>
<evidence type="ECO:0000256" key="7">
    <source>
        <dbReference type="SAM" id="MobiDB-lite"/>
    </source>
</evidence>
<evidence type="ECO:0000313" key="9">
    <source>
        <dbReference type="EMBL" id="JAP56066.1"/>
    </source>
</evidence>
<keyword evidence="4 8" id="KW-1133">Transmembrane helix</keyword>
<name>A0A0X3Q9X9_SCHSO</name>
<feature type="region of interest" description="Disordered" evidence="7">
    <location>
        <begin position="175"/>
        <end position="194"/>
    </location>
</feature>
<protein>
    <submittedName>
        <fullName evidence="9">Lysophospholipid acyltransferase 2</fullName>
    </submittedName>
</protein>
<feature type="transmembrane region" description="Helical" evidence="8">
    <location>
        <begin position="344"/>
        <end position="364"/>
    </location>
</feature>
<dbReference type="InterPro" id="IPR004299">
    <property type="entry name" value="MBOAT_fam"/>
</dbReference>
<feature type="transmembrane region" description="Helical" evidence="8">
    <location>
        <begin position="109"/>
        <end position="129"/>
    </location>
</feature>
<dbReference type="GO" id="GO:0016020">
    <property type="term" value="C:membrane"/>
    <property type="evidence" value="ECO:0007669"/>
    <property type="project" value="UniProtKB-SubCell"/>
</dbReference>
<dbReference type="InterPro" id="IPR049941">
    <property type="entry name" value="LPLAT_7/PORCN-like"/>
</dbReference>